<organism evidence="1 2">
    <name type="scientific">Orenia metallireducens</name>
    <dbReference type="NCBI Taxonomy" id="1413210"/>
    <lineage>
        <taxon>Bacteria</taxon>
        <taxon>Bacillati</taxon>
        <taxon>Bacillota</taxon>
        <taxon>Clostridia</taxon>
        <taxon>Halanaerobiales</taxon>
        <taxon>Halobacteroidaceae</taxon>
        <taxon>Orenia</taxon>
    </lineage>
</organism>
<evidence type="ECO:0000313" key="1">
    <source>
        <dbReference type="EMBL" id="SNY35811.1"/>
    </source>
</evidence>
<sequence>MAFLIISIIIFNLIAYVITKRITLIEIYTTRECLNL</sequence>
<reference evidence="2" key="1">
    <citation type="submission" date="2017-09" db="EMBL/GenBank/DDBJ databases">
        <authorList>
            <person name="Varghese N."/>
            <person name="Submissions S."/>
        </authorList>
    </citation>
    <scope>NUCLEOTIDE SEQUENCE [LARGE SCALE GENOMIC DNA]</scope>
    <source>
        <strain evidence="2">MSL47</strain>
    </source>
</reference>
<keyword evidence="2" id="KW-1185">Reference proteome</keyword>
<dbReference type="AlphaFoldDB" id="A0A285HMA1"/>
<gene>
    <name evidence="1" type="ORF">SAMN06265827_1209</name>
</gene>
<name>A0A285HMA1_9FIRM</name>
<proteinExistence type="predicted"/>
<dbReference type="Proteomes" id="UP000219573">
    <property type="component" value="Unassembled WGS sequence"/>
</dbReference>
<evidence type="ECO:0000313" key="2">
    <source>
        <dbReference type="Proteomes" id="UP000219573"/>
    </source>
</evidence>
<protein>
    <submittedName>
        <fullName evidence="1">Uncharacterized protein</fullName>
    </submittedName>
</protein>
<accession>A0A285HMA1</accession>
<dbReference type="EMBL" id="OBDZ01000020">
    <property type="protein sequence ID" value="SNY35811.1"/>
    <property type="molecule type" value="Genomic_DNA"/>
</dbReference>